<comment type="similarity">
    <text evidence="2 7">Belongs to the GPN-loop GTPase family.</text>
</comment>
<evidence type="ECO:0000256" key="2">
    <source>
        <dbReference type="ARBA" id="ARBA00005290"/>
    </source>
</evidence>
<comment type="function">
    <text evidence="7">Small GTPase required for proper nuclear import of RNA polymerase II and III (RNAPII and RNAPIII). May act at an RNAP assembly step prior to nuclear import.</text>
</comment>
<name>A0A915D6T3_9BILA</name>
<comment type="subunit">
    <text evidence="7">Binds to RNA polymerase II (RNAPII).</text>
</comment>
<dbReference type="PANTHER" id="PTHR21231:SF7">
    <property type="entry name" value="GPN-LOOP GTPASE 3"/>
    <property type="match status" value="1"/>
</dbReference>
<dbReference type="FunFam" id="3.40.50.300:FF:000616">
    <property type="entry name" value="GPN-loop GTPase 3"/>
    <property type="match status" value="1"/>
</dbReference>
<dbReference type="WBParaSite" id="jg16338">
    <property type="protein sequence ID" value="jg16338"/>
    <property type="gene ID" value="jg16338"/>
</dbReference>
<comment type="function">
    <text evidence="1">Small GTPase required for proper localization of RNA polymerase II (RNAPII). May act at an RNAP assembly step prior to nuclear import.</text>
</comment>
<keyword evidence="8" id="KW-1185">Reference proteome</keyword>
<protein>
    <recommendedName>
        <fullName evidence="3 7">GPN-loop GTPase 3</fullName>
    </recommendedName>
</protein>
<accession>A0A915D6T3</accession>
<evidence type="ECO:0000256" key="4">
    <source>
        <dbReference type="ARBA" id="ARBA00022741"/>
    </source>
</evidence>
<keyword evidence="5 7" id="KW-0378">Hydrolase</keyword>
<evidence type="ECO:0000256" key="6">
    <source>
        <dbReference type="ARBA" id="ARBA00023134"/>
    </source>
</evidence>
<evidence type="ECO:0000313" key="8">
    <source>
        <dbReference type="Proteomes" id="UP000887574"/>
    </source>
</evidence>
<dbReference type="AlphaFoldDB" id="A0A915D6T3"/>
<evidence type="ECO:0000256" key="3">
    <source>
        <dbReference type="ARBA" id="ARBA00014587"/>
    </source>
</evidence>
<proteinExistence type="inferred from homology"/>
<dbReference type="GO" id="GO:0005525">
    <property type="term" value="F:GTP binding"/>
    <property type="evidence" value="ECO:0007669"/>
    <property type="project" value="UniProtKB-KW"/>
</dbReference>
<dbReference type="InterPro" id="IPR030228">
    <property type="entry name" value="Gpn3"/>
</dbReference>
<organism evidence="8 9">
    <name type="scientific">Ditylenchus dipsaci</name>
    <dbReference type="NCBI Taxonomy" id="166011"/>
    <lineage>
        <taxon>Eukaryota</taxon>
        <taxon>Metazoa</taxon>
        <taxon>Ecdysozoa</taxon>
        <taxon>Nematoda</taxon>
        <taxon>Chromadorea</taxon>
        <taxon>Rhabditida</taxon>
        <taxon>Tylenchina</taxon>
        <taxon>Tylenchomorpha</taxon>
        <taxon>Sphaerularioidea</taxon>
        <taxon>Anguinidae</taxon>
        <taxon>Anguininae</taxon>
        <taxon>Ditylenchus</taxon>
    </lineage>
</organism>
<dbReference type="CDD" id="cd17872">
    <property type="entry name" value="GPN3"/>
    <property type="match status" value="1"/>
</dbReference>
<reference evidence="9" key="1">
    <citation type="submission" date="2022-11" db="UniProtKB">
        <authorList>
            <consortium name="WormBaseParasite"/>
        </authorList>
    </citation>
    <scope>IDENTIFICATION</scope>
</reference>
<dbReference type="Proteomes" id="UP000887574">
    <property type="component" value="Unplaced"/>
</dbReference>
<keyword evidence="4 7" id="KW-0547">Nucleotide-binding</keyword>
<dbReference type="PANTHER" id="PTHR21231">
    <property type="entry name" value="XPA-BINDING PROTEIN 1-RELATED"/>
    <property type="match status" value="1"/>
</dbReference>
<evidence type="ECO:0000256" key="5">
    <source>
        <dbReference type="ARBA" id="ARBA00022801"/>
    </source>
</evidence>
<evidence type="ECO:0000313" key="9">
    <source>
        <dbReference type="WBParaSite" id="jg16338"/>
    </source>
</evidence>
<dbReference type="GO" id="GO:0003924">
    <property type="term" value="F:GTPase activity"/>
    <property type="evidence" value="ECO:0007669"/>
    <property type="project" value="TreeGrafter"/>
</dbReference>
<dbReference type="InterPro" id="IPR004130">
    <property type="entry name" value="Gpn"/>
</dbReference>
<dbReference type="Pfam" id="PF03029">
    <property type="entry name" value="ATP_bind_1"/>
    <property type="match status" value="1"/>
</dbReference>
<keyword evidence="6 7" id="KW-0342">GTP-binding</keyword>
<dbReference type="InterPro" id="IPR027417">
    <property type="entry name" value="P-loop_NTPase"/>
</dbReference>
<sequence>MKYCQLIVGPAGSGKSTYCRTIQEHCKTIGRTMFVVNLDPAAEVFDYECAVDIRELISVDDVMEDKELALGPNGGLVYCMEYLVENLEWLHEQLNEAEDDYFLFDCPGQIELYSHLSVMREIVDSLKLWNFSICTTFLLDTTFCLDADKFLAAALTTLSTMVSLETSAINVLTKFDLLNSEDRALVEVFLDGDIKSVLDRPGSSGSSVWDSKHRKLTEAIASVLEDYSLVKFLPLNVEEEDTITELLMVIDNTIQYGEDVDVKDRYPEECDQE</sequence>
<evidence type="ECO:0000256" key="1">
    <source>
        <dbReference type="ARBA" id="ARBA00002411"/>
    </source>
</evidence>
<evidence type="ECO:0000256" key="7">
    <source>
        <dbReference type="RuleBase" id="RU365059"/>
    </source>
</evidence>
<dbReference type="SUPFAM" id="SSF52540">
    <property type="entry name" value="P-loop containing nucleoside triphosphate hydrolases"/>
    <property type="match status" value="1"/>
</dbReference>
<dbReference type="Gene3D" id="3.40.50.300">
    <property type="entry name" value="P-loop containing nucleotide triphosphate hydrolases"/>
    <property type="match status" value="1"/>
</dbReference>